<dbReference type="Proteomes" id="UP000001627">
    <property type="component" value="Chromosome"/>
</dbReference>
<feature type="domain" description="Bacterial virulence protein VirB8" evidence="6">
    <location>
        <begin position="26"/>
        <end position="234"/>
    </location>
</feature>
<gene>
    <name evidence="7" type="ordered locus">NRI_0718</name>
</gene>
<dbReference type="GO" id="GO:0016020">
    <property type="term" value="C:membrane"/>
    <property type="evidence" value="ECO:0007669"/>
    <property type="project" value="UniProtKB-SubCell"/>
</dbReference>
<dbReference type="Gene3D" id="3.10.450.230">
    <property type="entry name" value="VirB8 protein"/>
    <property type="match status" value="1"/>
</dbReference>
<dbReference type="Pfam" id="PF04335">
    <property type="entry name" value="VirB8"/>
    <property type="match status" value="1"/>
</dbReference>
<dbReference type="InterPro" id="IPR026264">
    <property type="entry name" value="VirB8/PtlE"/>
</dbReference>
<evidence type="ECO:0000256" key="1">
    <source>
        <dbReference type="ARBA" id="ARBA00004167"/>
    </source>
</evidence>
<keyword evidence="8" id="KW-1185">Reference proteome</keyword>
<feature type="transmembrane region" description="Helical" evidence="5">
    <location>
        <begin position="43"/>
        <end position="65"/>
    </location>
</feature>
<dbReference type="GO" id="GO:0030255">
    <property type="term" value="P:protein secretion by the type IV secretion system"/>
    <property type="evidence" value="ECO:0007669"/>
    <property type="project" value="InterPro"/>
</dbReference>
<organism evidence="7 8">
    <name type="scientific">Neorickettsia risticii (strain Illinois)</name>
    <dbReference type="NCBI Taxonomy" id="434131"/>
    <lineage>
        <taxon>Bacteria</taxon>
        <taxon>Pseudomonadati</taxon>
        <taxon>Pseudomonadota</taxon>
        <taxon>Alphaproteobacteria</taxon>
        <taxon>Rickettsiales</taxon>
        <taxon>Anaplasmataceae</taxon>
        <taxon>Neorickettsia</taxon>
    </lineage>
</organism>
<dbReference type="PIRSF" id="PIRSF003299">
    <property type="entry name" value="VirB8_PtlE"/>
    <property type="match status" value="1"/>
</dbReference>
<keyword evidence="3 5" id="KW-1133">Transmembrane helix</keyword>
<dbReference type="AlphaFoldDB" id="C6V5M5"/>
<accession>C6V5M5</accession>
<proteinExistence type="predicted"/>
<name>C6V5M5_NEORI</name>
<dbReference type="EMBL" id="CP001431">
    <property type="protein sequence ID" value="ACT69698.1"/>
    <property type="molecule type" value="Genomic_DNA"/>
</dbReference>
<dbReference type="eggNOG" id="COG3736">
    <property type="taxonomic scope" value="Bacteria"/>
</dbReference>
<evidence type="ECO:0000256" key="2">
    <source>
        <dbReference type="ARBA" id="ARBA00022692"/>
    </source>
</evidence>
<sequence length="236" mass="27046">MWFAFCISDGCMVRFFKSKSEAKQKVAHWYEEHIGRVTLQRNFLVVMNLGVIVALMLVVFALFAVSSSRTIEPFVIEVSKKTGTIARVNPATVKEYSANRAITNYFVTQYVKAREVFHPATYRYDYYTTVRVFSDPRLYTMFKGSLSLSNPTSPLNLYANVADSKYEVRSIRHLDSDTVQMRITIRFVSSDGGVSVTNKIVSVRYSYMDLDLSEEDRRLNPLGFVVVSYQVDDDHS</sequence>
<evidence type="ECO:0000256" key="3">
    <source>
        <dbReference type="ARBA" id="ARBA00022989"/>
    </source>
</evidence>
<dbReference type="SUPFAM" id="SSF54427">
    <property type="entry name" value="NTF2-like"/>
    <property type="match status" value="1"/>
</dbReference>
<dbReference type="STRING" id="434131.NRI_0718"/>
<dbReference type="HOGENOM" id="CLU_068461_1_1_5"/>
<dbReference type="InterPro" id="IPR032710">
    <property type="entry name" value="NTF2-like_dom_sf"/>
</dbReference>
<reference evidence="7 8" key="1">
    <citation type="journal article" date="2009" name="Nucleic Acids Res.">
        <title>Analysis of complete genome sequence of Neorickettsia risticii: causative agent of Potomac horse fever.</title>
        <authorList>
            <person name="Lin M."/>
            <person name="Zhang C."/>
            <person name="Gibson K."/>
            <person name="Rikihisa Y."/>
        </authorList>
    </citation>
    <scope>NUCLEOTIDE SEQUENCE [LARGE SCALE GENOMIC DNA]</scope>
    <source>
        <strain evidence="7 8">Illinois</strain>
    </source>
</reference>
<protein>
    <submittedName>
        <fullName evidence="7">Type IV secretion system protein VirB8</fullName>
    </submittedName>
</protein>
<dbReference type="CDD" id="cd16424">
    <property type="entry name" value="VirB8"/>
    <property type="match status" value="1"/>
</dbReference>
<comment type="subcellular location">
    <subcellularLocation>
        <location evidence="1">Membrane</location>
        <topology evidence="1">Single-pass membrane protein</topology>
    </subcellularLocation>
</comment>
<keyword evidence="2 5" id="KW-0812">Transmembrane</keyword>
<evidence type="ECO:0000256" key="4">
    <source>
        <dbReference type="ARBA" id="ARBA00023136"/>
    </source>
</evidence>
<evidence type="ECO:0000313" key="7">
    <source>
        <dbReference type="EMBL" id="ACT69698.1"/>
    </source>
</evidence>
<evidence type="ECO:0000313" key="8">
    <source>
        <dbReference type="Proteomes" id="UP000001627"/>
    </source>
</evidence>
<dbReference type="InterPro" id="IPR007430">
    <property type="entry name" value="VirB8"/>
</dbReference>
<keyword evidence="4 5" id="KW-0472">Membrane</keyword>
<evidence type="ECO:0000259" key="6">
    <source>
        <dbReference type="Pfam" id="PF04335"/>
    </source>
</evidence>
<dbReference type="KEGG" id="nri:NRI_0718"/>
<evidence type="ECO:0000256" key="5">
    <source>
        <dbReference type="SAM" id="Phobius"/>
    </source>
</evidence>